<accession>A0A8J6MC30</accession>
<evidence type="ECO:0000313" key="2">
    <source>
        <dbReference type="Proteomes" id="UP000628736"/>
    </source>
</evidence>
<dbReference type="RefSeq" id="WP_186851882.1">
    <property type="nucleotide sequence ID" value="NZ_JACOPO010000001.1"/>
</dbReference>
<keyword evidence="2" id="KW-1185">Reference proteome</keyword>
<sequence length="178" mass="20016">MEELLDLKDRMERERPTPWEELPDLALYMDQIIAYMPRQLIRFGEGESLTSAMVNNYIKDGLVPRADGKRYGPVHLGYLTAVCALKKVLSVRDTGVLISAGRKAKGQDPEALYNYFCSALDRALTDTAQSFDADAQREDLPRIALDLALRSYANQLACARILDILQSFGPAEHKKPKK</sequence>
<proteinExistence type="predicted"/>
<dbReference type="Pfam" id="PF08876">
    <property type="entry name" value="DUF1836"/>
    <property type="match status" value="1"/>
</dbReference>
<gene>
    <name evidence="1" type="ORF">H8S11_00990</name>
</gene>
<dbReference type="Proteomes" id="UP000628736">
    <property type="component" value="Unassembled WGS sequence"/>
</dbReference>
<dbReference type="PANTHER" id="PTHR40056">
    <property type="entry name" value="HYPOTHETICAL CYTOSOLIC PROTEIN"/>
    <property type="match status" value="1"/>
</dbReference>
<dbReference type="EMBL" id="JACOPO010000001">
    <property type="protein sequence ID" value="MBC5721401.1"/>
    <property type="molecule type" value="Genomic_DNA"/>
</dbReference>
<dbReference type="InterPro" id="IPR014975">
    <property type="entry name" value="DUF1836"/>
</dbReference>
<comment type="caution">
    <text evidence="1">The sequence shown here is derived from an EMBL/GenBank/DDBJ whole genome shotgun (WGS) entry which is preliminary data.</text>
</comment>
<dbReference type="PANTHER" id="PTHR40056:SF1">
    <property type="entry name" value="DUF1836 DOMAIN-CONTAINING PROTEIN"/>
    <property type="match status" value="1"/>
</dbReference>
<dbReference type="AlphaFoldDB" id="A0A8J6MC30"/>
<name>A0A8J6MC30_9FIRM</name>
<evidence type="ECO:0000313" key="1">
    <source>
        <dbReference type="EMBL" id="MBC5721401.1"/>
    </source>
</evidence>
<protein>
    <submittedName>
        <fullName evidence="1">DUF1836 domain-containing protein</fullName>
    </submittedName>
</protein>
<organism evidence="1 2">
    <name type="scientific">Flintibacter hominis</name>
    <dbReference type="NCBI Taxonomy" id="2763048"/>
    <lineage>
        <taxon>Bacteria</taxon>
        <taxon>Bacillati</taxon>
        <taxon>Bacillota</taxon>
        <taxon>Clostridia</taxon>
        <taxon>Eubacteriales</taxon>
        <taxon>Flintibacter</taxon>
    </lineage>
</organism>
<reference evidence="1" key="1">
    <citation type="submission" date="2020-08" db="EMBL/GenBank/DDBJ databases">
        <title>Genome public.</title>
        <authorList>
            <person name="Liu C."/>
            <person name="Sun Q."/>
        </authorList>
    </citation>
    <scope>NUCLEOTIDE SEQUENCE</scope>
    <source>
        <strain evidence="1">NSJ-23</strain>
    </source>
</reference>